<name>A0A0W0FHC4_MONRR</name>
<comment type="caution">
    <text evidence="3">The sequence shown here is derived from an EMBL/GenBank/DDBJ whole genome shotgun (WGS) entry which is preliminary data.</text>
</comment>
<feature type="active site" description="Nucleophile" evidence="1">
    <location>
        <position position="173"/>
    </location>
</feature>
<dbReference type="InterPro" id="IPR000246">
    <property type="entry name" value="Peptidase_T2"/>
</dbReference>
<dbReference type="GO" id="GO:0051604">
    <property type="term" value="P:protein maturation"/>
    <property type="evidence" value="ECO:0007669"/>
    <property type="project" value="TreeGrafter"/>
</dbReference>
<dbReference type="CDD" id="cd04514">
    <property type="entry name" value="Taspase1_like"/>
    <property type="match status" value="1"/>
</dbReference>
<dbReference type="EMBL" id="LATX01001986">
    <property type="protein sequence ID" value="KTB35723.1"/>
    <property type="molecule type" value="Genomic_DNA"/>
</dbReference>
<dbReference type="AlphaFoldDB" id="A0A0W0FHC4"/>
<proteinExistence type="predicted"/>
<gene>
    <name evidence="3" type="ORF">WG66_11888</name>
</gene>
<accession>A0A0W0FHC4</accession>
<dbReference type="GO" id="GO:0004298">
    <property type="term" value="F:threonine-type endopeptidase activity"/>
    <property type="evidence" value="ECO:0007669"/>
    <property type="project" value="InterPro"/>
</dbReference>
<evidence type="ECO:0000256" key="2">
    <source>
        <dbReference type="PIRSR" id="PIRSR600246-3"/>
    </source>
</evidence>
<organism evidence="3 4">
    <name type="scientific">Moniliophthora roreri</name>
    <name type="common">Frosty pod rot fungus</name>
    <name type="synonym">Monilia roreri</name>
    <dbReference type="NCBI Taxonomy" id="221103"/>
    <lineage>
        <taxon>Eukaryota</taxon>
        <taxon>Fungi</taxon>
        <taxon>Dikarya</taxon>
        <taxon>Basidiomycota</taxon>
        <taxon>Agaricomycotina</taxon>
        <taxon>Agaricomycetes</taxon>
        <taxon>Agaricomycetidae</taxon>
        <taxon>Agaricales</taxon>
        <taxon>Marasmiineae</taxon>
        <taxon>Marasmiaceae</taxon>
        <taxon>Moniliophthora</taxon>
    </lineage>
</organism>
<evidence type="ECO:0000256" key="1">
    <source>
        <dbReference type="PIRSR" id="PIRSR600246-1"/>
    </source>
</evidence>
<dbReference type="eggNOG" id="KOG1592">
    <property type="taxonomic scope" value="Eukaryota"/>
</dbReference>
<evidence type="ECO:0000313" key="3">
    <source>
        <dbReference type="EMBL" id="KTB35723.1"/>
    </source>
</evidence>
<sequence length="341" mass="36641">MSFIAVHGGAGNHSVANESLLKRACRKALEARFALDMVEHAIADLEDDELFNAGYGSNLTFDGTTECDASVMDGSQGFGGVGSVSGIKNPVCLARRVLEYSRTVDPLDRIPPLFLVSEGAKSFASRHYDPKKSMLVPSESLVSPKSKENWSRWRERYDRGDLTPGELSDIQDTVGSVSLVGISSAAGVSSGGLLLKLPGRVGEACIFGSGCWAEDTEECSVAVSVSGAGEHIMRASLARTLSKAIVSETPDADPHDIIHRVFKEEFWIPIKRLGEDHPNAGILLLLRQGDTARLWCAFTTPSMAIAFASASNPKPKTFILRQSKPSSALDEPPLFITAFSL</sequence>
<dbReference type="InterPro" id="IPR029055">
    <property type="entry name" value="Ntn_hydrolases_N"/>
</dbReference>
<dbReference type="PANTHER" id="PTHR10188:SF8">
    <property type="entry name" value="THREONINE ASPARTASE 1"/>
    <property type="match status" value="1"/>
</dbReference>
<dbReference type="Gene3D" id="3.60.20.30">
    <property type="entry name" value="(Glycosyl)asparaginase"/>
    <property type="match status" value="1"/>
</dbReference>
<dbReference type="GO" id="GO:0005737">
    <property type="term" value="C:cytoplasm"/>
    <property type="evidence" value="ECO:0007669"/>
    <property type="project" value="TreeGrafter"/>
</dbReference>
<protein>
    <submittedName>
        <fullName evidence="3">Putative asparaginase</fullName>
    </submittedName>
</protein>
<dbReference type="Proteomes" id="UP000054988">
    <property type="component" value="Unassembled WGS sequence"/>
</dbReference>
<dbReference type="SUPFAM" id="SSF56235">
    <property type="entry name" value="N-terminal nucleophile aminohydrolases (Ntn hydrolases)"/>
    <property type="match status" value="1"/>
</dbReference>
<dbReference type="Pfam" id="PF01112">
    <property type="entry name" value="Asparaginase_2"/>
    <property type="match status" value="1"/>
</dbReference>
<feature type="site" description="Cleavage; by autolysis" evidence="2">
    <location>
        <begin position="172"/>
        <end position="173"/>
    </location>
</feature>
<dbReference type="InterPro" id="IPR037464">
    <property type="entry name" value="Taspase1"/>
</dbReference>
<dbReference type="PANTHER" id="PTHR10188">
    <property type="entry name" value="L-ASPARAGINASE"/>
    <property type="match status" value="1"/>
</dbReference>
<evidence type="ECO:0000313" key="4">
    <source>
        <dbReference type="Proteomes" id="UP000054988"/>
    </source>
</evidence>
<reference evidence="3 4" key="1">
    <citation type="submission" date="2015-12" db="EMBL/GenBank/DDBJ databases">
        <title>Draft genome sequence of Moniliophthora roreri, the causal agent of frosty pod rot of cacao.</title>
        <authorList>
            <person name="Aime M.C."/>
            <person name="Diaz-Valderrama J.R."/>
            <person name="Kijpornyongpan T."/>
            <person name="Phillips-Mora W."/>
        </authorList>
    </citation>
    <scope>NUCLEOTIDE SEQUENCE [LARGE SCALE GENOMIC DNA]</scope>
    <source>
        <strain evidence="3 4">MCA 2952</strain>
    </source>
</reference>